<keyword evidence="4" id="KW-1003">Cell membrane</keyword>
<dbReference type="Pfam" id="PF01594">
    <property type="entry name" value="AI-2E_transport"/>
    <property type="match status" value="2"/>
</dbReference>
<evidence type="ECO:0000256" key="2">
    <source>
        <dbReference type="ARBA" id="ARBA00009773"/>
    </source>
</evidence>
<proteinExistence type="inferred from homology"/>
<comment type="similarity">
    <text evidence="2">Belongs to the autoinducer-2 exporter (AI-2E) (TC 2.A.86) family.</text>
</comment>
<feature type="region of interest" description="Disordered" evidence="8">
    <location>
        <begin position="151"/>
        <end position="188"/>
    </location>
</feature>
<feature type="compositionally biased region" description="Pro residues" evidence="8">
    <location>
        <begin position="157"/>
        <end position="173"/>
    </location>
</feature>
<dbReference type="Proteomes" id="UP000626026">
    <property type="component" value="Unassembled WGS sequence"/>
</dbReference>
<evidence type="ECO:0000256" key="6">
    <source>
        <dbReference type="ARBA" id="ARBA00022989"/>
    </source>
</evidence>
<keyword evidence="11" id="KW-1185">Reference proteome</keyword>
<feature type="transmembrane region" description="Helical" evidence="9">
    <location>
        <begin position="200"/>
        <end position="223"/>
    </location>
</feature>
<organism evidence="10 11">
    <name type="scientific">Teichococcus aerophilus</name>
    <dbReference type="NCBI Taxonomy" id="1224513"/>
    <lineage>
        <taxon>Bacteria</taxon>
        <taxon>Pseudomonadati</taxon>
        <taxon>Pseudomonadota</taxon>
        <taxon>Alphaproteobacteria</taxon>
        <taxon>Acetobacterales</taxon>
        <taxon>Roseomonadaceae</taxon>
        <taxon>Roseomonas</taxon>
    </lineage>
</organism>
<evidence type="ECO:0000256" key="4">
    <source>
        <dbReference type="ARBA" id="ARBA00022475"/>
    </source>
</evidence>
<name>A0ABR7RTU5_9PROT</name>
<keyword evidence="7 9" id="KW-0472">Membrane</keyword>
<dbReference type="InterPro" id="IPR002549">
    <property type="entry name" value="AI-2E-like"/>
</dbReference>
<feature type="transmembrane region" description="Helical" evidence="9">
    <location>
        <begin position="57"/>
        <end position="77"/>
    </location>
</feature>
<keyword evidence="3" id="KW-0813">Transport</keyword>
<comment type="subcellular location">
    <subcellularLocation>
        <location evidence="1">Cell membrane</location>
        <topology evidence="1">Multi-pass membrane protein</topology>
    </subcellularLocation>
</comment>
<evidence type="ECO:0000256" key="8">
    <source>
        <dbReference type="SAM" id="MobiDB-lite"/>
    </source>
</evidence>
<evidence type="ECO:0000313" key="10">
    <source>
        <dbReference type="EMBL" id="MBC9209761.1"/>
    </source>
</evidence>
<feature type="transmembrane region" description="Helical" evidence="9">
    <location>
        <begin position="258"/>
        <end position="280"/>
    </location>
</feature>
<gene>
    <name evidence="10" type="ORF">IBL26_23190</name>
</gene>
<evidence type="ECO:0000313" key="11">
    <source>
        <dbReference type="Proteomes" id="UP000626026"/>
    </source>
</evidence>
<feature type="region of interest" description="Disordered" evidence="8">
    <location>
        <begin position="1"/>
        <end position="22"/>
    </location>
</feature>
<feature type="compositionally biased region" description="Low complexity" evidence="8">
    <location>
        <begin position="489"/>
        <end position="501"/>
    </location>
</feature>
<dbReference type="PANTHER" id="PTHR21716:SF53">
    <property type="entry name" value="PERMEASE PERM-RELATED"/>
    <property type="match status" value="1"/>
</dbReference>
<feature type="transmembrane region" description="Helical" evidence="9">
    <location>
        <begin position="286"/>
        <end position="309"/>
    </location>
</feature>
<evidence type="ECO:0000256" key="3">
    <source>
        <dbReference type="ARBA" id="ARBA00022448"/>
    </source>
</evidence>
<feature type="compositionally biased region" description="Low complexity" evidence="8">
    <location>
        <begin position="9"/>
        <end position="22"/>
    </location>
</feature>
<feature type="transmembrane region" description="Helical" evidence="9">
    <location>
        <begin position="89"/>
        <end position="112"/>
    </location>
</feature>
<comment type="caution">
    <text evidence="10">The sequence shown here is derived from an EMBL/GenBank/DDBJ whole genome shotgun (WGS) entry which is preliminary data.</text>
</comment>
<reference evidence="10 11" key="1">
    <citation type="journal article" date="2013" name="Int. J. Syst. Evol. Microbiol.">
        <title>Roseomonas aerophila sp. nov., isolated from air.</title>
        <authorList>
            <person name="Kim S.J."/>
            <person name="Weon H.Y."/>
            <person name="Ahn J.H."/>
            <person name="Hong S.B."/>
            <person name="Seok S.J."/>
            <person name="Whang K.S."/>
            <person name="Kwon S.W."/>
        </authorList>
    </citation>
    <scope>NUCLEOTIDE SEQUENCE [LARGE SCALE GENOMIC DNA]</scope>
    <source>
        <strain evidence="10 11">NBRC 108923</strain>
    </source>
</reference>
<evidence type="ECO:0000256" key="7">
    <source>
        <dbReference type="ARBA" id="ARBA00023136"/>
    </source>
</evidence>
<dbReference type="EMBL" id="JACTVA010000070">
    <property type="protein sequence ID" value="MBC9209761.1"/>
    <property type="molecule type" value="Genomic_DNA"/>
</dbReference>
<protein>
    <submittedName>
        <fullName evidence="10">AI-2E family transporter</fullName>
    </submittedName>
</protein>
<feature type="transmembrane region" description="Helical" evidence="9">
    <location>
        <begin position="362"/>
        <end position="387"/>
    </location>
</feature>
<dbReference type="PANTHER" id="PTHR21716">
    <property type="entry name" value="TRANSMEMBRANE PROTEIN"/>
    <property type="match status" value="1"/>
</dbReference>
<keyword evidence="5 9" id="KW-0812">Transmembrane</keyword>
<accession>A0ABR7RTU5</accession>
<keyword evidence="6 9" id="KW-1133">Transmembrane helix</keyword>
<sequence length="682" mass="73173">MPDAPPRAPFSSSRRASGLGSLGAAKVTPASMPDTRNLTTLAGGVVVIAGLYLARDVLIPITLAFLLSLVLWPLIRLLRKARLGRVPSIVLAVLFALGVMLSIGGLIGSQLAELAQGLPRYQSTISRKVDAIQDMTIGRINALVDRAGSTARREAPAPAPPAPTPTQPAPTQPAPAQQAAPLPVEVHQPQPSPMEMAATYLSPVLSPLAHLGIVLIVTIFVLLQREDLRDRVIRLFGSSDLHRTTVAMDDAAYRLSRFFLTQVAINASFGMVITAGLMGIGLPSPILWGILAGLLRFVPYVGAILGALLPMALAAAVDPGWSMVLWTAALFVVIEPIVGHIIEPLAYGHSTGISPVSVVLSAIFWSWIWGPIGLLLATPLTLCLVVMGRHVDRLEFLDVLLGDRPALTPVENFYQRALAGDPDEAQEQAEVLLKERSLCSYYDEVALKGLHLAAADVRRGVVTASQLERIREAVIDLVEGLQDHTDVEPAPQQQQATRATRLSAAEQQLPREPRPKLPDPEEIPEEWRAEGSILCIAGRGPLDEISAILLAQILRKHGMGARVVPYAAVSRREIATLEVTGVRMICVCSVELRGVPSNLRYLLQRLRRKAPDAHMLVGMWQDDDQAQRDDDLRRSLGADALVASLREAVLDCAKVAQAGTPAAESNNGGGVPLAVGALARRS</sequence>
<evidence type="ECO:0000256" key="9">
    <source>
        <dbReference type="SAM" id="Phobius"/>
    </source>
</evidence>
<feature type="region of interest" description="Disordered" evidence="8">
    <location>
        <begin position="485"/>
        <end position="522"/>
    </location>
</feature>
<evidence type="ECO:0000256" key="5">
    <source>
        <dbReference type="ARBA" id="ARBA00022692"/>
    </source>
</evidence>
<evidence type="ECO:0000256" key="1">
    <source>
        <dbReference type="ARBA" id="ARBA00004651"/>
    </source>
</evidence>
<feature type="compositionally biased region" description="Basic and acidic residues" evidence="8">
    <location>
        <begin position="509"/>
        <end position="522"/>
    </location>
</feature>
<feature type="transmembrane region" description="Helical" evidence="9">
    <location>
        <begin position="321"/>
        <end position="342"/>
    </location>
</feature>